<evidence type="ECO:0000256" key="1">
    <source>
        <dbReference type="SAM" id="Phobius"/>
    </source>
</evidence>
<dbReference type="Proteomes" id="UP001519863">
    <property type="component" value="Unassembled WGS sequence"/>
</dbReference>
<feature type="transmembrane region" description="Helical" evidence="1">
    <location>
        <begin position="202"/>
        <end position="222"/>
    </location>
</feature>
<keyword evidence="1" id="KW-1133">Transmembrane helix</keyword>
<feature type="transmembrane region" description="Helical" evidence="1">
    <location>
        <begin position="234"/>
        <end position="254"/>
    </location>
</feature>
<keyword evidence="1" id="KW-0812">Transmembrane</keyword>
<protein>
    <submittedName>
        <fullName evidence="2">M50 family metallopeptidase</fullName>
    </submittedName>
</protein>
<gene>
    <name evidence="2" type="ORF">KZ829_36745</name>
</gene>
<evidence type="ECO:0000313" key="3">
    <source>
        <dbReference type="Proteomes" id="UP001519863"/>
    </source>
</evidence>
<dbReference type="EMBL" id="JAHXZI010000026">
    <property type="protein sequence ID" value="MBW6439287.1"/>
    <property type="molecule type" value="Genomic_DNA"/>
</dbReference>
<accession>A0ABS7BEI9</accession>
<feature type="transmembrane region" description="Helical" evidence="1">
    <location>
        <begin position="308"/>
        <end position="331"/>
    </location>
</feature>
<name>A0ABS7BEI9_9ACTN</name>
<evidence type="ECO:0000313" key="2">
    <source>
        <dbReference type="EMBL" id="MBW6439287.1"/>
    </source>
</evidence>
<comment type="caution">
    <text evidence="2">The sequence shown here is derived from an EMBL/GenBank/DDBJ whole genome shotgun (WGS) entry which is preliminary data.</text>
</comment>
<sequence length="401" mass="43689">MRAEHHGDVCEWVIGRSDTGEFIAVPPVAADTITLLRDGLTVEETRRRILLDHQADVDVASFASDLVELGFVAAVDGVAVPGHEPPRSTLPRMRAQHVRWLVSVPFLTVAALLVVAAGVATAVRPQVLPSYHDLLWSDHTTLVIVGNVIIAWLIVGVHEFGHLATARAYGVGGRVGFATRLQFLCAQTDVSGIWGAPRRARIIVYLSGIGVNLIIAATATLVRLPAAPGTLTDRVAATVSIISLLALPPQLLMFMRTDLYFALQDLTGCRNLYADGSAYLRYLAHPRRRSRHDPTRVLPAHERTAVRLYSIALAMGTAVCLAVALTITLPFAVTVASRTVNAFTAGNSATVMIDAVVTSAIIGTYWTVWGFVWWRRHGGRVRRFFLRTAPAEEFESTPVRR</sequence>
<feature type="transmembrane region" description="Helical" evidence="1">
    <location>
        <begin position="351"/>
        <end position="374"/>
    </location>
</feature>
<organism evidence="2 3">
    <name type="scientific">Actinoplanes hulinensis</name>
    <dbReference type="NCBI Taxonomy" id="1144547"/>
    <lineage>
        <taxon>Bacteria</taxon>
        <taxon>Bacillati</taxon>
        <taxon>Actinomycetota</taxon>
        <taxon>Actinomycetes</taxon>
        <taxon>Micromonosporales</taxon>
        <taxon>Micromonosporaceae</taxon>
        <taxon>Actinoplanes</taxon>
    </lineage>
</organism>
<reference evidence="2 3" key="1">
    <citation type="journal article" date="2013" name="Antonie Van Leeuwenhoek">
        <title>Actinoplanes hulinensis sp. nov., a novel actinomycete isolated from soybean root (Glycine max (L.) Merr).</title>
        <authorList>
            <person name="Shen Y."/>
            <person name="Liu C."/>
            <person name="Wang X."/>
            <person name="Zhao J."/>
            <person name="Jia F."/>
            <person name="Zhang Y."/>
            <person name="Wang L."/>
            <person name="Yang D."/>
            <person name="Xiang W."/>
        </authorList>
    </citation>
    <scope>NUCLEOTIDE SEQUENCE [LARGE SCALE GENOMIC DNA]</scope>
    <source>
        <strain evidence="2 3">NEAU-M9</strain>
    </source>
</reference>
<keyword evidence="3" id="KW-1185">Reference proteome</keyword>
<proteinExistence type="predicted"/>
<feature type="transmembrane region" description="Helical" evidence="1">
    <location>
        <begin position="140"/>
        <end position="157"/>
    </location>
</feature>
<feature type="transmembrane region" description="Helical" evidence="1">
    <location>
        <begin position="100"/>
        <end position="120"/>
    </location>
</feature>
<dbReference type="RefSeq" id="WP_220148446.1">
    <property type="nucleotide sequence ID" value="NZ_JAHXZI010000026.1"/>
</dbReference>
<keyword evidence="1" id="KW-0472">Membrane</keyword>
<dbReference type="CDD" id="cd05709">
    <property type="entry name" value="S2P-M50"/>
    <property type="match status" value="1"/>
</dbReference>